<dbReference type="InterPro" id="IPR001425">
    <property type="entry name" value="Arc/bac/fun_rhodopsins"/>
</dbReference>
<evidence type="ECO:0000256" key="5">
    <source>
        <dbReference type="ARBA" id="ARBA00022692"/>
    </source>
</evidence>
<evidence type="ECO:0000256" key="10">
    <source>
        <dbReference type="ARBA" id="ARBA00023170"/>
    </source>
</evidence>
<keyword evidence="5 11" id="KW-0812">Transmembrane</keyword>
<dbReference type="GO" id="GO:0007602">
    <property type="term" value="P:phototransduction"/>
    <property type="evidence" value="ECO:0007669"/>
    <property type="project" value="UniProtKB-KW"/>
</dbReference>
<comment type="caution">
    <text evidence="12">The sequence shown here is derived from an EMBL/GenBank/DDBJ whole genome shotgun (WGS) entry which is preliminary data.</text>
</comment>
<name>A0A3D8T9E0_9HELO</name>
<dbReference type="GO" id="GO:0005783">
    <property type="term" value="C:endoplasmic reticulum"/>
    <property type="evidence" value="ECO:0007669"/>
    <property type="project" value="TreeGrafter"/>
</dbReference>
<dbReference type="EMBL" id="PDLN01000001">
    <property type="protein sequence ID" value="RDW95137.1"/>
    <property type="molecule type" value="Genomic_DNA"/>
</dbReference>
<dbReference type="GO" id="GO:0009881">
    <property type="term" value="F:photoreceptor activity"/>
    <property type="evidence" value="ECO:0007669"/>
    <property type="project" value="UniProtKB-KW"/>
</dbReference>
<dbReference type="OrthoDB" id="10261467at2759"/>
<keyword evidence="8" id="KW-0157">Chromophore</keyword>
<feature type="transmembrane region" description="Helical" evidence="11">
    <location>
        <begin position="213"/>
        <end position="231"/>
    </location>
</feature>
<keyword evidence="13" id="KW-1185">Reference proteome</keyword>
<sequence>MMVDPVEALLKKTSSLLVPTSSATHTVSPIPTVVPGPSRVFEKVGGSGATTLWVVFVIMLLSTLAFIWMAFKVPVQKRVFHVLTALITTFATLSYFAMATGAGGEHYSAAGIYMVSIPLHVVVSNETSSVSFAHTVIRESHKHTGVDTVTHVFRQVFWARYIDWSLTTPLLLLDLAFLAGMNGASILVVVVADVIMVLLGLFAAFGKSDAQKWGWYGMACLAYLVIVYQLVVSGRRAAMTKDNSTSKLFASIGGFTLILWTLYPIVWGIGDGARKMGVDAEIICYAVLDVLAKPVFGFWLLFAHTKNVTNIEGFWSRGLGGEGSVRLEDDDN</sequence>
<dbReference type="AlphaFoldDB" id="A0A3D8T9E0"/>
<evidence type="ECO:0000256" key="11">
    <source>
        <dbReference type="SAM" id="Phobius"/>
    </source>
</evidence>
<evidence type="ECO:0000313" key="12">
    <source>
        <dbReference type="EMBL" id="RDW95137.1"/>
    </source>
</evidence>
<dbReference type="PANTHER" id="PTHR28286:SF2">
    <property type="entry name" value="BACTERIORHODOPSIN _OPSIN, NOPA (EUROFUNG)"/>
    <property type="match status" value="1"/>
</dbReference>
<evidence type="ECO:0000256" key="2">
    <source>
        <dbReference type="ARBA" id="ARBA00008130"/>
    </source>
</evidence>
<evidence type="ECO:0000256" key="6">
    <source>
        <dbReference type="ARBA" id="ARBA00022925"/>
    </source>
</evidence>
<dbReference type="GO" id="GO:0005886">
    <property type="term" value="C:plasma membrane"/>
    <property type="evidence" value="ECO:0007669"/>
    <property type="project" value="TreeGrafter"/>
</dbReference>
<evidence type="ECO:0000256" key="7">
    <source>
        <dbReference type="ARBA" id="ARBA00022989"/>
    </source>
</evidence>
<dbReference type="Gene3D" id="1.20.1070.10">
    <property type="entry name" value="Rhodopsin 7-helix transmembrane proteins"/>
    <property type="match status" value="1"/>
</dbReference>
<keyword evidence="3" id="KW-0600">Photoreceptor protein</keyword>
<dbReference type="CDD" id="cd15028">
    <property type="entry name" value="7tm_Opsin-1_euk"/>
    <property type="match status" value="1"/>
</dbReference>
<dbReference type="PROSITE" id="PS00950">
    <property type="entry name" value="BACTERIAL_OPSIN_1"/>
    <property type="match status" value="1"/>
</dbReference>
<proteinExistence type="inferred from homology"/>
<reference evidence="12 13" key="1">
    <citation type="journal article" date="2018" name="IMA Fungus">
        <title>IMA Genome-F 9: Draft genome sequence of Annulohypoxylon stygium, Aspergillus mulundensis, Berkeleyomyces basicola (syn. Thielaviopsis basicola), Ceratocystis smalleyi, two Cercospora beticola strains, Coleophoma cylindrospora, Fusarium fracticaudum, Phialophora cf. hyalina, and Morchella septimelata.</title>
        <authorList>
            <person name="Wingfield B.D."/>
            <person name="Bills G.F."/>
            <person name="Dong Y."/>
            <person name="Huang W."/>
            <person name="Nel W.J."/>
            <person name="Swalarsk-Parry B.S."/>
            <person name="Vaghefi N."/>
            <person name="Wilken P.M."/>
            <person name="An Z."/>
            <person name="de Beer Z.W."/>
            <person name="De Vos L."/>
            <person name="Chen L."/>
            <person name="Duong T.A."/>
            <person name="Gao Y."/>
            <person name="Hammerbacher A."/>
            <person name="Kikkert J.R."/>
            <person name="Li Y."/>
            <person name="Li H."/>
            <person name="Li K."/>
            <person name="Li Q."/>
            <person name="Liu X."/>
            <person name="Ma X."/>
            <person name="Naidoo K."/>
            <person name="Pethybridge S.J."/>
            <person name="Sun J."/>
            <person name="Steenkamp E.T."/>
            <person name="van der Nest M.A."/>
            <person name="van Wyk S."/>
            <person name="Wingfield M.J."/>
            <person name="Xiong C."/>
            <person name="Yue Q."/>
            <person name="Zhang X."/>
        </authorList>
    </citation>
    <scope>NUCLEOTIDE SEQUENCE [LARGE SCALE GENOMIC DNA]</scope>
    <source>
        <strain evidence="12 13">BP5796</strain>
    </source>
</reference>
<dbReference type="PROSITE" id="PS00327">
    <property type="entry name" value="BACTERIAL_OPSIN_RET"/>
    <property type="match status" value="1"/>
</dbReference>
<dbReference type="Proteomes" id="UP000256328">
    <property type="component" value="Unassembled WGS sequence"/>
</dbReference>
<feature type="transmembrane region" description="Helical" evidence="11">
    <location>
        <begin position="175"/>
        <end position="201"/>
    </location>
</feature>
<keyword evidence="6" id="KW-0681">Retinal protein</keyword>
<dbReference type="Pfam" id="PF01036">
    <property type="entry name" value="Bac_rhodopsin"/>
    <property type="match status" value="1"/>
</dbReference>
<protein>
    <submittedName>
        <fullName evidence="12">Putative opsin-1</fullName>
    </submittedName>
</protein>
<dbReference type="SUPFAM" id="SSF81321">
    <property type="entry name" value="Family A G protein-coupled receptor-like"/>
    <property type="match status" value="1"/>
</dbReference>
<organism evidence="12 13">
    <name type="scientific">Coleophoma crateriformis</name>
    <dbReference type="NCBI Taxonomy" id="565419"/>
    <lineage>
        <taxon>Eukaryota</taxon>
        <taxon>Fungi</taxon>
        <taxon>Dikarya</taxon>
        <taxon>Ascomycota</taxon>
        <taxon>Pezizomycotina</taxon>
        <taxon>Leotiomycetes</taxon>
        <taxon>Helotiales</taxon>
        <taxon>Dermateaceae</taxon>
        <taxon>Coleophoma</taxon>
    </lineage>
</organism>
<evidence type="ECO:0000256" key="8">
    <source>
        <dbReference type="ARBA" id="ARBA00022991"/>
    </source>
</evidence>
<feature type="transmembrane region" description="Helical" evidence="11">
    <location>
        <begin position="251"/>
        <end position="270"/>
    </location>
</feature>
<evidence type="ECO:0000313" key="13">
    <source>
        <dbReference type="Proteomes" id="UP000256328"/>
    </source>
</evidence>
<gene>
    <name evidence="12" type="ORF">BP5796_00900</name>
</gene>
<dbReference type="SMART" id="SM01021">
    <property type="entry name" value="Bac_rhodopsin"/>
    <property type="match status" value="1"/>
</dbReference>
<evidence type="ECO:0000256" key="3">
    <source>
        <dbReference type="ARBA" id="ARBA00022543"/>
    </source>
</evidence>
<comment type="similarity">
    <text evidence="2">Belongs to the archaeal/bacterial/fungal opsin family.</text>
</comment>
<feature type="transmembrane region" description="Helical" evidence="11">
    <location>
        <begin position="282"/>
        <end position="302"/>
    </location>
</feature>
<dbReference type="PANTHER" id="PTHR28286">
    <property type="match status" value="1"/>
</dbReference>
<dbReference type="InterPro" id="IPR018229">
    <property type="entry name" value="Rhodopsin_retinal_BS"/>
</dbReference>
<feature type="transmembrane region" description="Helical" evidence="11">
    <location>
        <begin position="51"/>
        <end position="71"/>
    </location>
</feature>
<comment type="subcellular location">
    <subcellularLocation>
        <location evidence="1">Membrane</location>
        <topology evidence="1">Multi-pass membrane protein</topology>
    </subcellularLocation>
</comment>
<evidence type="ECO:0000256" key="9">
    <source>
        <dbReference type="ARBA" id="ARBA00023136"/>
    </source>
</evidence>
<evidence type="ECO:0000256" key="4">
    <source>
        <dbReference type="ARBA" id="ARBA00022606"/>
    </source>
</evidence>
<dbReference type="GO" id="GO:0005216">
    <property type="term" value="F:monoatomic ion channel activity"/>
    <property type="evidence" value="ECO:0007669"/>
    <property type="project" value="InterPro"/>
</dbReference>
<keyword evidence="4" id="KW-0716">Sensory transduction</keyword>
<accession>A0A3D8T9E0</accession>
<keyword evidence="9 11" id="KW-0472">Membrane</keyword>
<feature type="transmembrane region" description="Helical" evidence="11">
    <location>
        <begin position="78"/>
        <end position="98"/>
    </location>
</feature>
<evidence type="ECO:0000256" key="1">
    <source>
        <dbReference type="ARBA" id="ARBA00004141"/>
    </source>
</evidence>
<keyword evidence="10" id="KW-0675">Receptor</keyword>
<keyword evidence="7 11" id="KW-1133">Transmembrane helix</keyword>